<sequence length="58" mass="6792">MAAQMTSIQEQVKTSKDEAQGDVRNYRFILRFEVLLAFFVMPTPYLIVIFCVCKLLFQ</sequence>
<name>A0ACB0KDU1_TRIPR</name>
<proteinExistence type="predicted"/>
<evidence type="ECO:0000313" key="2">
    <source>
        <dbReference type="Proteomes" id="UP001177021"/>
    </source>
</evidence>
<accession>A0ACB0KDU1</accession>
<keyword evidence="2" id="KW-1185">Reference proteome</keyword>
<evidence type="ECO:0000313" key="1">
    <source>
        <dbReference type="EMBL" id="CAJ2655470.1"/>
    </source>
</evidence>
<dbReference type="EMBL" id="CASHSV030000206">
    <property type="protein sequence ID" value="CAJ2655470.1"/>
    <property type="molecule type" value="Genomic_DNA"/>
</dbReference>
<dbReference type="Proteomes" id="UP001177021">
    <property type="component" value="Unassembled WGS sequence"/>
</dbReference>
<comment type="caution">
    <text evidence="1">The sequence shown here is derived from an EMBL/GenBank/DDBJ whole genome shotgun (WGS) entry which is preliminary data.</text>
</comment>
<organism evidence="1 2">
    <name type="scientific">Trifolium pratense</name>
    <name type="common">Red clover</name>
    <dbReference type="NCBI Taxonomy" id="57577"/>
    <lineage>
        <taxon>Eukaryota</taxon>
        <taxon>Viridiplantae</taxon>
        <taxon>Streptophyta</taxon>
        <taxon>Embryophyta</taxon>
        <taxon>Tracheophyta</taxon>
        <taxon>Spermatophyta</taxon>
        <taxon>Magnoliopsida</taxon>
        <taxon>eudicotyledons</taxon>
        <taxon>Gunneridae</taxon>
        <taxon>Pentapetalae</taxon>
        <taxon>rosids</taxon>
        <taxon>fabids</taxon>
        <taxon>Fabales</taxon>
        <taxon>Fabaceae</taxon>
        <taxon>Papilionoideae</taxon>
        <taxon>50 kb inversion clade</taxon>
        <taxon>NPAAA clade</taxon>
        <taxon>Hologalegina</taxon>
        <taxon>IRL clade</taxon>
        <taxon>Trifolieae</taxon>
        <taxon>Trifolium</taxon>
    </lineage>
</organism>
<gene>
    <name evidence="1" type="ORF">MILVUS5_LOCUS22401</name>
</gene>
<reference evidence="1" key="1">
    <citation type="submission" date="2023-10" db="EMBL/GenBank/DDBJ databases">
        <authorList>
            <person name="Rodriguez Cubillos JULIANA M."/>
            <person name="De Vega J."/>
        </authorList>
    </citation>
    <scope>NUCLEOTIDE SEQUENCE</scope>
</reference>
<protein>
    <submittedName>
        <fullName evidence="1">Uncharacterized protein</fullName>
    </submittedName>
</protein>